<name>A0A075H426_9ARCH</name>
<sequence length="119" mass="13695">MKFNECWTALCKKTSGGFESQTLAQECPFKATYSSGKIIIELSRAPARDIADPKRGTKKERKISEKEFHKIWVIALLVPKEEMFRTKNYVNSTRNASYIVSLMKTIVGDQDIETRLKKF</sequence>
<reference evidence="1" key="1">
    <citation type="journal article" date="2014" name="Genome Biol. Evol.">
        <title>Pangenome evidence for extensive interdomain horizontal transfer affecting lineage core and shell genes in uncultured planktonic thaumarchaeota and euryarchaeota.</title>
        <authorList>
            <person name="Deschamps P."/>
            <person name="Zivanovic Y."/>
            <person name="Moreira D."/>
            <person name="Rodriguez-Valera F."/>
            <person name="Lopez-Garcia P."/>
        </authorList>
    </citation>
    <scope>NUCLEOTIDE SEQUENCE</scope>
</reference>
<accession>A0A075H426</accession>
<protein>
    <submittedName>
        <fullName evidence="1">Uncharacterized protein</fullName>
    </submittedName>
</protein>
<evidence type="ECO:0000313" key="1">
    <source>
        <dbReference type="EMBL" id="AIF10956.1"/>
    </source>
</evidence>
<proteinExistence type="predicted"/>
<dbReference type="EMBL" id="KF900905">
    <property type="protein sequence ID" value="AIF10956.1"/>
    <property type="molecule type" value="Genomic_DNA"/>
</dbReference>
<organism evidence="1">
    <name type="scientific">uncultured marine thaumarchaeote KM3_47_F06</name>
    <dbReference type="NCBI Taxonomy" id="1456168"/>
    <lineage>
        <taxon>Archaea</taxon>
        <taxon>Nitrososphaerota</taxon>
        <taxon>environmental samples</taxon>
    </lineage>
</organism>
<dbReference type="AlphaFoldDB" id="A0A075H426"/>